<evidence type="ECO:0000259" key="1">
    <source>
        <dbReference type="Pfam" id="PF12652"/>
    </source>
</evidence>
<evidence type="ECO:0000313" key="12">
    <source>
        <dbReference type="Proteomes" id="UP000434223"/>
    </source>
</evidence>
<evidence type="ECO:0000313" key="11">
    <source>
        <dbReference type="Proteomes" id="UP000263014"/>
    </source>
</evidence>
<evidence type="ECO:0000313" key="4">
    <source>
        <dbReference type="EMBL" id="MUB62054.1"/>
    </source>
</evidence>
<dbReference type="Proteomes" id="UP000434223">
    <property type="component" value="Unassembled WGS sequence"/>
</dbReference>
<dbReference type="RefSeq" id="WP_002603201.1">
    <property type="nucleotide sequence ID" value="NZ_BQNJ01000002.1"/>
</dbReference>
<dbReference type="GeneID" id="86060594"/>
<dbReference type="Pfam" id="PF12652">
    <property type="entry name" value="CotJB"/>
    <property type="match status" value="1"/>
</dbReference>
<proteinExistence type="predicted"/>
<keyword evidence="2" id="KW-0946">Virion</keyword>
<reference evidence="4 12" key="3">
    <citation type="submission" date="2019-09" db="EMBL/GenBank/DDBJ databases">
        <title>Draft genome sequencing of Hungatella hathewayi 123Y-2.</title>
        <authorList>
            <person name="Lv Q."/>
            <person name="Li S."/>
        </authorList>
    </citation>
    <scope>NUCLEOTIDE SEQUENCE [LARGE SCALE GENOMIC DNA]</scope>
    <source>
        <strain evidence="4 12">123Y-2</strain>
    </source>
</reference>
<dbReference type="Proteomes" id="UP000095651">
    <property type="component" value="Unassembled WGS sequence"/>
</dbReference>
<dbReference type="Proteomes" id="UP000261257">
    <property type="component" value="Unassembled WGS sequence"/>
</dbReference>
<keyword evidence="2" id="KW-0167">Capsid protein</keyword>
<evidence type="ECO:0000313" key="3">
    <source>
        <dbReference type="EMBL" id="GKH02761.1"/>
    </source>
</evidence>
<evidence type="ECO:0000313" key="9">
    <source>
        <dbReference type="Proteomes" id="UP000261023"/>
    </source>
</evidence>
<dbReference type="EMBL" id="QSSQ01000052">
    <property type="protein sequence ID" value="RGL94366.1"/>
    <property type="molecule type" value="Genomic_DNA"/>
</dbReference>
<evidence type="ECO:0000313" key="5">
    <source>
        <dbReference type="EMBL" id="RGD71757.1"/>
    </source>
</evidence>
<dbReference type="Proteomes" id="UP000263014">
    <property type="component" value="Unassembled WGS sequence"/>
</dbReference>
<evidence type="ECO:0000313" key="8">
    <source>
        <dbReference type="Proteomes" id="UP000095651"/>
    </source>
</evidence>
<evidence type="ECO:0000313" key="10">
    <source>
        <dbReference type="Proteomes" id="UP000261257"/>
    </source>
</evidence>
<evidence type="ECO:0000313" key="6">
    <source>
        <dbReference type="EMBL" id="RGJ07012.1"/>
    </source>
</evidence>
<reference evidence="9 10" key="2">
    <citation type="submission" date="2018-08" db="EMBL/GenBank/DDBJ databases">
        <title>A genome reference for cultivated species of the human gut microbiota.</title>
        <authorList>
            <person name="Zou Y."/>
            <person name="Xue W."/>
            <person name="Luo G."/>
        </authorList>
    </citation>
    <scope>NUCLEOTIDE SEQUENCE [LARGE SCALE GENOMIC DNA]</scope>
    <source>
        <strain evidence="5 9">AF19-13AC</strain>
        <strain evidence="7 10">TF05-11AC</strain>
        <strain evidence="6 11">TM09-12</strain>
    </source>
</reference>
<gene>
    <name evidence="3" type="ORF">CE91St55_47420</name>
    <name evidence="5" type="ORF">DWX31_05640</name>
    <name evidence="7" type="ORF">DXC39_29345</name>
    <name evidence="6" type="ORF">DXD79_07005</name>
    <name evidence="2" type="ORF">ERS852407_04643</name>
    <name evidence="4" type="ORF">GNE07_03055</name>
</gene>
<dbReference type="EMBL" id="QSON01000002">
    <property type="protein sequence ID" value="RGJ07012.1"/>
    <property type="molecule type" value="Genomic_DNA"/>
</dbReference>
<feature type="domain" description="Protein CotJB" evidence="1">
    <location>
        <begin position="6"/>
        <end position="94"/>
    </location>
</feature>
<reference evidence="3" key="4">
    <citation type="submission" date="2022-01" db="EMBL/GenBank/DDBJ databases">
        <title>Novel bile acid biosynthetic pathways are enriched in the microbiome of centenarians.</title>
        <authorList>
            <person name="Sato Y."/>
            <person name="Atarashi K."/>
            <person name="Plichta R.D."/>
            <person name="Arai Y."/>
            <person name="Sasajima S."/>
            <person name="Kearney M.S."/>
            <person name="Suda W."/>
            <person name="Takeshita K."/>
            <person name="Sasaki T."/>
            <person name="Okamoto S."/>
            <person name="Skelly N.A."/>
            <person name="Okamura Y."/>
            <person name="Vlamakis H."/>
            <person name="Li Y."/>
            <person name="Tanoue T."/>
            <person name="Takei H."/>
            <person name="Nittono H."/>
            <person name="Narushima S."/>
            <person name="Irie J."/>
            <person name="Itoh H."/>
            <person name="Moriya K."/>
            <person name="Sugiura Y."/>
            <person name="Suematsu M."/>
            <person name="Moritoki N."/>
            <person name="Shibata S."/>
            <person name="Littman R.D."/>
            <person name="Fischbach A.M."/>
            <person name="Uwamino Y."/>
            <person name="Inoue T."/>
            <person name="Honda A."/>
            <person name="Hattori M."/>
            <person name="Murai T."/>
            <person name="Xavier J.R."/>
            <person name="Hirose N."/>
            <person name="Honda K."/>
        </authorList>
    </citation>
    <scope>NUCLEOTIDE SEQUENCE</scope>
    <source>
        <strain evidence="3">CE91-St55</strain>
    </source>
</reference>
<dbReference type="AlphaFoldDB" id="A0A174JPS2"/>
<sequence length="98" mass="11209">MADRETMLKQINEISFTVNDLTLFLDTHPLDDNALKAFSDAMKQRKQLMQTYAENFEPLTVDCVCPDTNNKSETHTKYPGQKHFTWSDGPLPWEGGTV</sequence>
<dbReference type="OrthoDB" id="9804099at2"/>
<evidence type="ECO:0000313" key="2">
    <source>
        <dbReference type="EMBL" id="CUO99160.1"/>
    </source>
</evidence>
<name>A0A174JPS2_9FIRM</name>
<accession>A0A174JPS2</accession>
<protein>
    <submittedName>
        <fullName evidence="2">Spore coat protein CotJB</fullName>
    </submittedName>
</protein>
<dbReference type="EMBL" id="CYZE01000015">
    <property type="protein sequence ID" value="CUO99160.1"/>
    <property type="molecule type" value="Genomic_DNA"/>
</dbReference>
<organism evidence="2 8">
    <name type="scientific">Hungatella hathewayi</name>
    <dbReference type="NCBI Taxonomy" id="154046"/>
    <lineage>
        <taxon>Bacteria</taxon>
        <taxon>Bacillati</taxon>
        <taxon>Bacillota</taxon>
        <taxon>Clostridia</taxon>
        <taxon>Lachnospirales</taxon>
        <taxon>Lachnospiraceae</taxon>
        <taxon>Hungatella</taxon>
    </lineage>
</organism>
<dbReference type="STRING" id="154046.ERS852407_04643"/>
<reference evidence="2 8" key="1">
    <citation type="submission" date="2015-09" db="EMBL/GenBank/DDBJ databases">
        <authorList>
            <consortium name="Pathogen Informatics"/>
        </authorList>
    </citation>
    <scope>NUCLEOTIDE SEQUENCE [LARGE SCALE GENOMIC DNA]</scope>
    <source>
        <strain evidence="2 8">2789STDY5608850</strain>
    </source>
</reference>
<dbReference type="Proteomes" id="UP000261023">
    <property type="component" value="Unassembled WGS sequence"/>
</dbReference>
<dbReference type="Proteomes" id="UP001055091">
    <property type="component" value="Unassembled WGS sequence"/>
</dbReference>
<dbReference type="EMBL" id="WNME01000002">
    <property type="protein sequence ID" value="MUB62054.1"/>
    <property type="molecule type" value="Genomic_DNA"/>
</dbReference>
<evidence type="ECO:0000313" key="7">
    <source>
        <dbReference type="EMBL" id="RGL94366.1"/>
    </source>
</evidence>
<dbReference type="EMBL" id="QTJW01000003">
    <property type="protein sequence ID" value="RGD71757.1"/>
    <property type="molecule type" value="Genomic_DNA"/>
</dbReference>
<dbReference type="EMBL" id="BQNJ01000002">
    <property type="protein sequence ID" value="GKH02761.1"/>
    <property type="molecule type" value="Genomic_DNA"/>
</dbReference>
<dbReference type="InterPro" id="IPR024207">
    <property type="entry name" value="CotJB_dom"/>
</dbReference>